<dbReference type="AlphaFoldDB" id="A0AAV4CYS2"/>
<proteinExistence type="predicted"/>
<feature type="region of interest" description="Disordered" evidence="1">
    <location>
        <begin position="22"/>
        <end position="77"/>
    </location>
</feature>
<dbReference type="EMBL" id="BLXT01007171">
    <property type="protein sequence ID" value="GFO37089.1"/>
    <property type="molecule type" value="Genomic_DNA"/>
</dbReference>
<evidence type="ECO:0000313" key="3">
    <source>
        <dbReference type="Proteomes" id="UP000735302"/>
    </source>
</evidence>
<sequence>MYLERGIGGRVDRESAVKSAGTFMSRLRAPPSAPWPDREPASMRSACCGLASHKDPNPIQETPQPIPTRADDSSRIGRAHREFCAPDQGIT</sequence>
<protein>
    <submittedName>
        <fullName evidence="2">Uncharacterized protein</fullName>
    </submittedName>
</protein>
<comment type="caution">
    <text evidence="2">The sequence shown here is derived from an EMBL/GenBank/DDBJ whole genome shotgun (WGS) entry which is preliminary data.</text>
</comment>
<reference evidence="2 3" key="1">
    <citation type="journal article" date="2021" name="Elife">
        <title>Chloroplast acquisition without the gene transfer in kleptoplastic sea slugs, Plakobranchus ocellatus.</title>
        <authorList>
            <person name="Maeda T."/>
            <person name="Takahashi S."/>
            <person name="Yoshida T."/>
            <person name="Shimamura S."/>
            <person name="Takaki Y."/>
            <person name="Nagai Y."/>
            <person name="Toyoda A."/>
            <person name="Suzuki Y."/>
            <person name="Arimoto A."/>
            <person name="Ishii H."/>
            <person name="Satoh N."/>
            <person name="Nishiyama T."/>
            <person name="Hasebe M."/>
            <person name="Maruyama T."/>
            <person name="Minagawa J."/>
            <person name="Obokata J."/>
            <person name="Shigenobu S."/>
        </authorList>
    </citation>
    <scope>NUCLEOTIDE SEQUENCE [LARGE SCALE GENOMIC DNA]</scope>
</reference>
<keyword evidence="3" id="KW-1185">Reference proteome</keyword>
<evidence type="ECO:0000313" key="2">
    <source>
        <dbReference type="EMBL" id="GFO37089.1"/>
    </source>
</evidence>
<dbReference type="Proteomes" id="UP000735302">
    <property type="component" value="Unassembled WGS sequence"/>
</dbReference>
<name>A0AAV4CYS2_9GAST</name>
<evidence type="ECO:0000256" key="1">
    <source>
        <dbReference type="SAM" id="MobiDB-lite"/>
    </source>
</evidence>
<accession>A0AAV4CYS2</accession>
<gene>
    <name evidence="2" type="ORF">PoB_006359400</name>
</gene>
<organism evidence="2 3">
    <name type="scientific">Plakobranchus ocellatus</name>
    <dbReference type="NCBI Taxonomy" id="259542"/>
    <lineage>
        <taxon>Eukaryota</taxon>
        <taxon>Metazoa</taxon>
        <taxon>Spiralia</taxon>
        <taxon>Lophotrochozoa</taxon>
        <taxon>Mollusca</taxon>
        <taxon>Gastropoda</taxon>
        <taxon>Heterobranchia</taxon>
        <taxon>Euthyneura</taxon>
        <taxon>Panpulmonata</taxon>
        <taxon>Sacoglossa</taxon>
        <taxon>Placobranchoidea</taxon>
        <taxon>Plakobranchidae</taxon>
        <taxon>Plakobranchus</taxon>
    </lineage>
</organism>